<feature type="signal peptide" evidence="4">
    <location>
        <begin position="1"/>
        <end position="17"/>
    </location>
</feature>
<evidence type="ECO:0000256" key="2">
    <source>
        <dbReference type="ARBA" id="ARBA00022803"/>
    </source>
</evidence>
<evidence type="ECO:0000256" key="4">
    <source>
        <dbReference type="SAM" id="SignalP"/>
    </source>
</evidence>
<keyword evidence="4" id="KW-0732">Signal</keyword>
<evidence type="ECO:0000313" key="5">
    <source>
        <dbReference type="EMBL" id="HED10297.1"/>
    </source>
</evidence>
<feature type="repeat" description="TPR" evidence="3">
    <location>
        <begin position="129"/>
        <end position="162"/>
    </location>
</feature>
<dbReference type="PANTHER" id="PTHR45586:SF1">
    <property type="entry name" value="LIPOPOLYSACCHARIDE ASSEMBLY PROTEIN B"/>
    <property type="match status" value="1"/>
</dbReference>
<name>A0A7V1LMN7_CALAY</name>
<dbReference type="SMART" id="SM00028">
    <property type="entry name" value="TPR"/>
    <property type="match status" value="5"/>
</dbReference>
<feature type="chain" id="PRO_5031103546" description="Tetratricopeptide repeat protein" evidence="4">
    <location>
        <begin position="18"/>
        <end position="417"/>
    </location>
</feature>
<feature type="repeat" description="TPR" evidence="3">
    <location>
        <begin position="261"/>
        <end position="294"/>
    </location>
</feature>
<dbReference type="PANTHER" id="PTHR45586">
    <property type="entry name" value="TPR REPEAT-CONTAINING PROTEIN PA4667"/>
    <property type="match status" value="1"/>
</dbReference>
<dbReference type="InterPro" id="IPR019734">
    <property type="entry name" value="TPR_rpt"/>
</dbReference>
<keyword evidence="2 3" id="KW-0802">TPR repeat</keyword>
<reference evidence="5" key="1">
    <citation type="journal article" date="2020" name="mSystems">
        <title>Genome- and Community-Level Interaction Insights into Carbon Utilization and Element Cycling Functions of Hydrothermarchaeota in Hydrothermal Sediment.</title>
        <authorList>
            <person name="Zhou Z."/>
            <person name="Liu Y."/>
            <person name="Xu W."/>
            <person name="Pan J."/>
            <person name="Luo Z.H."/>
            <person name="Li M."/>
        </authorList>
    </citation>
    <scope>NUCLEOTIDE SEQUENCE [LARGE SCALE GENOMIC DNA]</scope>
    <source>
        <strain evidence="5">HyVt-456</strain>
    </source>
</reference>
<dbReference type="Pfam" id="PF13432">
    <property type="entry name" value="TPR_16"/>
    <property type="match status" value="1"/>
</dbReference>
<organism evidence="5">
    <name type="scientific">Caldithrix abyssi</name>
    <dbReference type="NCBI Taxonomy" id="187145"/>
    <lineage>
        <taxon>Bacteria</taxon>
        <taxon>Pseudomonadati</taxon>
        <taxon>Calditrichota</taxon>
        <taxon>Calditrichia</taxon>
        <taxon>Calditrichales</taxon>
        <taxon>Calditrichaceae</taxon>
        <taxon>Caldithrix</taxon>
    </lineage>
</organism>
<dbReference type="InterPro" id="IPR011990">
    <property type="entry name" value="TPR-like_helical_dom_sf"/>
</dbReference>
<protein>
    <recommendedName>
        <fullName evidence="6">Tetratricopeptide repeat protein</fullName>
    </recommendedName>
</protein>
<proteinExistence type="predicted"/>
<sequence>MRYLWLLLMLLPLVAFAQDELLLDDEEEMDTQEEVKCIPDTLTVPFEAYKGTAETPTDVKRWYSFGSEHQKNKNYDAALPYLWKVFYNDSGKYANRAIGKIAEAYFKKQKADSSLLACYIGLKVFPDQQKLHYYAGYLENKLGRYKCAIPHYESLVKHNPKNKNYLEELALLYFRNGDERAIEVQQKVTELFPDDVKAADRLGSFTQALLGSAIEVWREAFKKDHNNIKAARSYGKEAVVEGSYEEAIEPLTAVINKDPKADDYKYRAMAYSNMKNYSKAIADLKAWLKLDPDNLDIMLEIAYNYSSAGKLKTAKNWINKVLAKKPGYGAAYIAMGELYETAVIYCQKKRGSNKTELEDKIVYEKARALYSKAMKDLSVKIKARNKFKNLKPYIRTKEDLFMNPNAKIKSDCYSFIK</sequence>
<dbReference type="Gene3D" id="1.25.40.10">
    <property type="entry name" value="Tetratricopeptide repeat domain"/>
    <property type="match status" value="2"/>
</dbReference>
<dbReference type="EMBL" id="DRLD01000176">
    <property type="protein sequence ID" value="HED10297.1"/>
    <property type="molecule type" value="Genomic_DNA"/>
</dbReference>
<evidence type="ECO:0000256" key="3">
    <source>
        <dbReference type="PROSITE-ProRule" id="PRU00339"/>
    </source>
</evidence>
<gene>
    <name evidence="5" type="ORF">ENJ10_06385</name>
</gene>
<comment type="caution">
    <text evidence="5">The sequence shown here is derived from an EMBL/GenBank/DDBJ whole genome shotgun (WGS) entry which is preliminary data.</text>
</comment>
<accession>A0A7V1LMN7</accession>
<dbReference type="Proteomes" id="UP000886005">
    <property type="component" value="Unassembled WGS sequence"/>
</dbReference>
<evidence type="ECO:0008006" key="6">
    <source>
        <dbReference type="Google" id="ProtNLM"/>
    </source>
</evidence>
<dbReference type="InterPro" id="IPR051012">
    <property type="entry name" value="CellSynth/LPSAsmb/PSIAsmb"/>
</dbReference>
<dbReference type="Pfam" id="PF14559">
    <property type="entry name" value="TPR_19"/>
    <property type="match status" value="1"/>
</dbReference>
<dbReference type="SUPFAM" id="SSF48452">
    <property type="entry name" value="TPR-like"/>
    <property type="match status" value="1"/>
</dbReference>
<evidence type="ECO:0000256" key="1">
    <source>
        <dbReference type="ARBA" id="ARBA00022737"/>
    </source>
</evidence>
<dbReference type="PROSITE" id="PS50005">
    <property type="entry name" value="TPR"/>
    <property type="match status" value="2"/>
</dbReference>
<dbReference type="AlphaFoldDB" id="A0A7V1LMN7"/>
<keyword evidence="1" id="KW-0677">Repeat</keyword>